<organism evidence="1">
    <name type="scientific">marine sediment metagenome</name>
    <dbReference type="NCBI Taxonomy" id="412755"/>
    <lineage>
        <taxon>unclassified sequences</taxon>
        <taxon>metagenomes</taxon>
        <taxon>ecological metagenomes</taxon>
    </lineage>
</organism>
<dbReference type="SUPFAM" id="SSF52540">
    <property type="entry name" value="P-loop containing nucleoside triphosphate hydrolases"/>
    <property type="match status" value="1"/>
</dbReference>
<dbReference type="PANTHER" id="PTHR13696:SF96">
    <property type="entry name" value="COBQ_COBB_MIND_PARA NUCLEOTIDE BINDING DOMAIN-CONTAINING PROTEIN"/>
    <property type="match status" value="1"/>
</dbReference>
<dbReference type="InterPro" id="IPR050678">
    <property type="entry name" value="DNA_Partitioning_ATPase"/>
</dbReference>
<dbReference type="EMBL" id="LAZR01022929">
    <property type="protein sequence ID" value="KKL80189.1"/>
    <property type="molecule type" value="Genomic_DNA"/>
</dbReference>
<sequence>MAKAYDDIIVDTGGRDTTSQRSALTVADLFLAPFQPRSLDVWTLGKVSSLISEIRAVNPDLKAFSVLNRGDAQGSDNEGAADILKESKELILLPCVIGQRKAFSNATAEGLSVVELKTKDKKAISEIRQLCAALFEKNQKDTKITS</sequence>
<dbReference type="Pfam" id="PF09140">
    <property type="entry name" value="MipZ"/>
    <property type="match status" value="1"/>
</dbReference>
<dbReference type="PANTHER" id="PTHR13696">
    <property type="entry name" value="P-LOOP CONTAINING NUCLEOSIDE TRIPHOSPHATE HYDROLASE"/>
    <property type="match status" value="1"/>
</dbReference>
<evidence type="ECO:0008006" key="2">
    <source>
        <dbReference type="Google" id="ProtNLM"/>
    </source>
</evidence>
<comment type="caution">
    <text evidence="1">The sequence shown here is derived from an EMBL/GenBank/DDBJ whole genome shotgun (WGS) entry which is preliminary data.</text>
</comment>
<name>A0A0F9F1H1_9ZZZZ</name>
<dbReference type="InterPro" id="IPR027417">
    <property type="entry name" value="P-loop_NTPase"/>
</dbReference>
<reference evidence="1" key="1">
    <citation type="journal article" date="2015" name="Nature">
        <title>Complex archaea that bridge the gap between prokaryotes and eukaryotes.</title>
        <authorList>
            <person name="Spang A."/>
            <person name="Saw J.H."/>
            <person name="Jorgensen S.L."/>
            <person name="Zaremba-Niedzwiedzka K."/>
            <person name="Martijn J."/>
            <person name="Lind A.E."/>
            <person name="van Eijk R."/>
            <person name="Schleper C."/>
            <person name="Guy L."/>
            <person name="Ettema T.J."/>
        </authorList>
    </citation>
    <scope>NUCLEOTIDE SEQUENCE</scope>
</reference>
<dbReference type="InterPro" id="IPR015223">
    <property type="entry name" value="MipZ"/>
</dbReference>
<dbReference type="CDD" id="cd02042">
    <property type="entry name" value="ParAB_family"/>
    <property type="match status" value="1"/>
</dbReference>
<dbReference type="Gene3D" id="3.40.50.300">
    <property type="entry name" value="P-loop containing nucleotide triphosphate hydrolases"/>
    <property type="match status" value="1"/>
</dbReference>
<gene>
    <name evidence="1" type="ORF">LCGC14_2007250</name>
</gene>
<evidence type="ECO:0000313" key="1">
    <source>
        <dbReference type="EMBL" id="KKL80189.1"/>
    </source>
</evidence>
<accession>A0A0F9F1H1</accession>
<dbReference type="AlphaFoldDB" id="A0A0F9F1H1"/>
<proteinExistence type="predicted"/>
<protein>
    <recommendedName>
        <fullName evidence="2">CobQ/CobB/MinD/ParA nucleotide binding domain-containing protein</fullName>
    </recommendedName>
</protein>